<comment type="caution">
    <text evidence="1">The sequence shown here is derived from an EMBL/GenBank/DDBJ whole genome shotgun (WGS) entry which is preliminary data.</text>
</comment>
<name>A0A7K1XV01_9SPHI</name>
<dbReference type="AlphaFoldDB" id="A0A7K1XV01"/>
<evidence type="ECO:0008006" key="3">
    <source>
        <dbReference type="Google" id="ProtNLM"/>
    </source>
</evidence>
<gene>
    <name evidence="1" type="ORF">GS398_05845</name>
</gene>
<reference evidence="1 2" key="1">
    <citation type="submission" date="2019-11" db="EMBL/GenBank/DDBJ databases">
        <title>Pedobacter sp. HMF7056 Genome sequencing and assembly.</title>
        <authorList>
            <person name="Kang H."/>
            <person name="Kim H."/>
            <person name="Joh K."/>
        </authorList>
    </citation>
    <scope>NUCLEOTIDE SEQUENCE [LARGE SCALE GENOMIC DNA]</scope>
    <source>
        <strain evidence="1 2">HMF7056</strain>
    </source>
</reference>
<dbReference type="RefSeq" id="WP_160905760.1">
    <property type="nucleotide sequence ID" value="NZ_WVHS01000001.1"/>
</dbReference>
<accession>A0A7K1XV01</accession>
<sequence length="196" mass="22639">MKKIDFTDYFTDNRNSWPQESKPGIETGIKDNAYHIYHNRSDSSYAMYLGFHYIIREKAFSLQLRMKTSGDPDIAAAQSGILFGLIIDDQKRWTYDLFSISSSGFFVGTHIGEDDRWEPEVNWLEHPAINVGAGQSNLLRIEKFDREIDQSCYYFINNELVHQSKSLPLRGFLQGIWVSGQIDVSFDLFNVSYLSI</sequence>
<evidence type="ECO:0000313" key="1">
    <source>
        <dbReference type="EMBL" id="MXV14812.1"/>
    </source>
</evidence>
<proteinExistence type="predicted"/>
<dbReference type="EMBL" id="WVHS01000001">
    <property type="protein sequence ID" value="MXV14812.1"/>
    <property type="molecule type" value="Genomic_DNA"/>
</dbReference>
<organism evidence="1 2">
    <name type="scientific">Hufsiella ginkgonis</name>
    <dbReference type="NCBI Taxonomy" id="2695274"/>
    <lineage>
        <taxon>Bacteria</taxon>
        <taxon>Pseudomonadati</taxon>
        <taxon>Bacteroidota</taxon>
        <taxon>Sphingobacteriia</taxon>
        <taxon>Sphingobacteriales</taxon>
        <taxon>Sphingobacteriaceae</taxon>
        <taxon>Hufsiella</taxon>
    </lineage>
</organism>
<evidence type="ECO:0000313" key="2">
    <source>
        <dbReference type="Proteomes" id="UP000451233"/>
    </source>
</evidence>
<protein>
    <recommendedName>
        <fullName evidence="3">DUF1349 domain-containing protein</fullName>
    </recommendedName>
</protein>
<keyword evidence="2" id="KW-1185">Reference proteome</keyword>
<dbReference type="Proteomes" id="UP000451233">
    <property type="component" value="Unassembled WGS sequence"/>
</dbReference>